<dbReference type="InterPro" id="IPR036412">
    <property type="entry name" value="HAD-like_sf"/>
</dbReference>
<reference evidence="2" key="1">
    <citation type="submission" date="2018-09" db="EMBL/GenBank/DDBJ databases">
        <authorList>
            <person name="Zhu H."/>
        </authorList>
    </citation>
    <scope>NUCLEOTIDE SEQUENCE [LARGE SCALE GENOMIC DNA]</scope>
    <source>
        <strain evidence="2">K1W22B-1</strain>
    </source>
</reference>
<dbReference type="Pfam" id="PF13344">
    <property type="entry name" value="Hydrolase_6"/>
    <property type="match status" value="1"/>
</dbReference>
<organism evidence="1 2">
    <name type="scientific">Nocardioides cavernaquae</name>
    <dbReference type="NCBI Taxonomy" id="2321396"/>
    <lineage>
        <taxon>Bacteria</taxon>
        <taxon>Bacillati</taxon>
        <taxon>Actinomycetota</taxon>
        <taxon>Actinomycetes</taxon>
        <taxon>Propionibacteriales</taxon>
        <taxon>Nocardioidaceae</taxon>
        <taxon>Nocardioides</taxon>
    </lineage>
</organism>
<dbReference type="GO" id="GO:0016791">
    <property type="term" value="F:phosphatase activity"/>
    <property type="evidence" value="ECO:0007669"/>
    <property type="project" value="TreeGrafter"/>
</dbReference>
<dbReference type="RefSeq" id="WP_120060367.1">
    <property type="nucleotide sequence ID" value="NZ_QYRP01000002.1"/>
</dbReference>
<dbReference type="Proteomes" id="UP000276542">
    <property type="component" value="Unassembled WGS sequence"/>
</dbReference>
<gene>
    <name evidence="1" type="ORF">D4739_09345</name>
</gene>
<keyword evidence="2" id="KW-1185">Reference proteome</keyword>
<dbReference type="PANTHER" id="PTHR19288">
    <property type="entry name" value="4-NITROPHENYLPHOSPHATASE-RELATED"/>
    <property type="match status" value="1"/>
</dbReference>
<dbReference type="OrthoDB" id="9810449at2"/>
<name>A0A3A5HAH5_9ACTN</name>
<keyword evidence="1" id="KW-0378">Hydrolase</keyword>
<dbReference type="EMBL" id="QYRP01000002">
    <property type="protein sequence ID" value="RJS46395.1"/>
    <property type="molecule type" value="Genomic_DNA"/>
</dbReference>
<dbReference type="Pfam" id="PF13242">
    <property type="entry name" value="Hydrolase_like"/>
    <property type="match status" value="1"/>
</dbReference>
<dbReference type="Gene3D" id="3.40.50.1000">
    <property type="entry name" value="HAD superfamily/HAD-like"/>
    <property type="match status" value="2"/>
</dbReference>
<proteinExistence type="predicted"/>
<dbReference type="AlphaFoldDB" id="A0A3A5HAH5"/>
<evidence type="ECO:0000313" key="2">
    <source>
        <dbReference type="Proteomes" id="UP000276542"/>
    </source>
</evidence>
<accession>A0A3A5HAH5</accession>
<comment type="caution">
    <text evidence="1">The sequence shown here is derived from an EMBL/GenBank/DDBJ whole genome shotgun (WGS) entry which is preliminary data.</text>
</comment>
<protein>
    <submittedName>
        <fullName evidence="1">HAD-IIA family hydrolase</fullName>
    </submittedName>
</protein>
<dbReference type="GO" id="GO:0005737">
    <property type="term" value="C:cytoplasm"/>
    <property type="evidence" value="ECO:0007669"/>
    <property type="project" value="TreeGrafter"/>
</dbReference>
<dbReference type="InterPro" id="IPR006357">
    <property type="entry name" value="HAD-SF_hydro_IIA"/>
</dbReference>
<dbReference type="PANTHER" id="PTHR19288:SF95">
    <property type="entry name" value="D-GLYCEROL 3-PHOSPHATE PHOSPHATASE"/>
    <property type="match status" value="1"/>
</dbReference>
<dbReference type="NCBIfam" id="TIGR01460">
    <property type="entry name" value="HAD-SF-IIA"/>
    <property type="match status" value="1"/>
</dbReference>
<sequence>MPTAPLATRYDGLVCDLDGVVYRGPHEVPGAVETLNQVMADGMRVSFATNNASRPPDQVVDHLRALGLEGGSDGSAWSVVTSSQAAAAYIAGMAPPGSRVLAVGGPGVHEAIAEAGLVPVTVTELHTELHTGADAGSSEGVPLVAVLQGLGVDVTWTELAEIAYRTQAGLPWVAANLDIMLPTGRGPAPGNGALVAAVRTATGAVPHVVGKPAPDLYDLCRERLGCSPARTLACGDRLDTDIEGANAAGLDSLLVFTGAASLQDVCFASKAIRPTHVARDLTGLRTVVPRISDVPGDLVSVRGDGTIDIAPSASAELVLPAVVAAIWAALDGGEQVSSDPAMWRALEVAAGLA</sequence>
<evidence type="ECO:0000313" key="1">
    <source>
        <dbReference type="EMBL" id="RJS46395.1"/>
    </source>
</evidence>
<dbReference type="InterPro" id="IPR023214">
    <property type="entry name" value="HAD_sf"/>
</dbReference>
<dbReference type="SUPFAM" id="SSF56784">
    <property type="entry name" value="HAD-like"/>
    <property type="match status" value="1"/>
</dbReference>